<organism evidence="1 2">
    <name type="scientific">Rhabditophanes sp. KR3021</name>
    <dbReference type="NCBI Taxonomy" id="114890"/>
    <lineage>
        <taxon>Eukaryota</taxon>
        <taxon>Metazoa</taxon>
        <taxon>Ecdysozoa</taxon>
        <taxon>Nematoda</taxon>
        <taxon>Chromadorea</taxon>
        <taxon>Rhabditida</taxon>
        <taxon>Tylenchina</taxon>
        <taxon>Panagrolaimomorpha</taxon>
        <taxon>Strongyloidoidea</taxon>
        <taxon>Alloionematidae</taxon>
        <taxon>Rhabditophanes</taxon>
    </lineage>
</organism>
<sequence length="462" mass="53585">MVSNALPEPAPVNVDVEITVQDISDISDSKNTFVLDFWISAIWMDKRLQFSHLDPCRKNLSLDHDMEPKLWLPNVCTINSKHTVVHSSPKLNILLMIFPNGTVWLNYRIRSETSCNIDHHIRSFPMDTMMCNLVLESYSYNTAEVQLNWLKWLDPVTTIKEDFNLPDFKLVNISWNKETTMYSAGMWHRLSVHFYFDRLFGFYILQMYIPTNISVFISWIPFWLDHKCLAGRVTLSISSLMALTFQHGSINRSNQRASHIRAIDIWMLTLLGFIFMTLVEVAIVAYHDKMQDQEEYRHKSKYKNRKYVSGTSTHNLTTSIMPKSDSKESNGRRRGGLSIKMPVTEINGENYEGAQEKYIYASCTTNMPEQKPLTSKCFDTINSSTNSFSPITSLNSEYKEVGDINLNQKKKKHLKNDVNIKKNEFGGAVDRIASILFPVAYILFNCVYWTYYLTYQSRNPRT</sequence>
<name>A0AC35U4J8_9BILA</name>
<proteinExistence type="predicted"/>
<dbReference type="WBParaSite" id="RSKR_0000761400.1">
    <property type="protein sequence ID" value="RSKR_0000761400.1"/>
    <property type="gene ID" value="RSKR_0000761400"/>
</dbReference>
<evidence type="ECO:0000313" key="2">
    <source>
        <dbReference type="WBParaSite" id="RSKR_0000761400.1"/>
    </source>
</evidence>
<reference evidence="2" key="1">
    <citation type="submission" date="2016-11" db="UniProtKB">
        <authorList>
            <consortium name="WormBaseParasite"/>
        </authorList>
    </citation>
    <scope>IDENTIFICATION</scope>
    <source>
        <strain evidence="2">KR3021</strain>
    </source>
</reference>
<evidence type="ECO:0000313" key="1">
    <source>
        <dbReference type="Proteomes" id="UP000095286"/>
    </source>
</evidence>
<dbReference type="Proteomes" id="UP000095286">
    <property type="component" value="Unplaced"/>
</dbReference>
<protein>
    <submittedName>
        <fullName evidence="2">Neur_chan_LBD domain-containing protein</fullName>
    </submittedName>
</protein>
<accession>A0AC35U4J8</accession>